<reference evidence="4 5" key="1">
    <citation type="submission" date="2013-08" db="EMBL/GenBank/DDBJ databases">
        <authorList>
            <person name="Huang J."/>
            <person name="Wang G."/>
        </authorList>
    </citation>
    <scope>NUCLEOTIDE SEQUENCE [LARGE SCALE GENOMIC DNA]</scope>
    <source>
        <strain evidence="4 5">JSM 072002</strain>
    </source>
</reference>
<protein>
    <recommendedName>
        <fullName evidence="6">Competence protein CoiA</fullName>
    </recommendedName>
</protein>
<dbReference type="Proteomes" id="UP000030401">
    <property type="component" value="Unassembled WGS sequence"/>
</dbReference>
<dbReference type="eggNOG" id="COG4469">
    <property type="taxonomic scope" value="Bacteria"/>
</dbReference>
<dbReference type="InterPro" id="IPR057253">
    <property type="entry name" value="CoiA-like_N"/>
</dbReference>
<dbReference type="AlphaFoldDB" id="A0A0A5G6X0"/>
<accession>A0A0A5G6X0</accession>
<name>A0A0A5G6X0_9BACI</name>
<organism evidence="4 5">
    <name type="scientific">Pontibacillus litoralis JSM 072002</name>
    <dbReference type="NCBI Taxonomy" id="1385512"/>
    <lineage>
        <taxon>Bacteria</taxon>
        <taxon>Bacillati</taxon>
        <taxon>Bacillota</taxon>
        <taxon>Bacilli</taxon>
        <taxon>Bacillales</taxon>
        <taxon>Bacillaceae</taxon>
        <taxon>Pontibacillus</taxon>
    </lineage>
</organism>
<feature type="domain" description="Competence protein CoiA nuclease-like" evidence="1">
    <location>
        <begin position="66"/>
        <end position="221"/>
    </location>
</feature>
<dbReference type="STRING" id="1385512.N784_13965"/>
<dbReference type="RefSeq" id="WP_036833087.1">
    <property type="nucleotide sequence ID" value="NZ_AVPG01000005.1"/>
</dbReference>
<feature type="domain" description="Competence protein CoiA C-terminal" evidence="3">
    <location>
        <begin position="233"/>
        <end position="369"/>
    </location>
</feature>
<evidence type="ECO:0000313" key="5">
    <source>
        <dbReference type="Proteomes" id="UP000030401"/>
    </source>
</evidence>
<comment type="caution">
    <text evidence="4">The sequence shown here is derived from an EMBL/GenBank/DDBJ whole genome shotgun (WGS) entry which is preliminary data.</text>
</comment>
<dbReference type="InterPro" id="IPR021176">
    <property type="entry name" value="Competence-induced_CoiA"/>
</dbReference>
<dbReference type="Pfam" id="PF25166">
    <property type="entry name" value="CoiA_C"/>
    <property type="match status" value="1"/>
</dbReference>
<sequence length="384" mass="44807">MLRAIDQAGKSCILMQHSRKHISHLRKNATFYCPTCKEQVQMKAGSRTVPHFAHLPKSTCTNASGEGSYHEQGKVQLYEWFTRQGYQVQLEAYLPALRQRPDLLLTIGNRQIAIEYQCCRISQEIMMDRTKGYKAHGIVPLWIMGGNRFKQRQPKVLSLTSFEQLFFHQFHNTFPPTLYFYCPQSRQFAIFHTPYQLSATQMVGQLTFVPLQQLTFPKLFQLNKPLSPTFLQTFWIHHKQRFRANPHAVIKNNGTYSFYQYLYVRGYHASLLPTCVHLPLEGVWKNGVTPYMWQAKWLIEDVIPLKKMGIVKVEDENESFLYPLIQNAPPLLTSYANLLCKLGMLTKVGPSHYRKEQEIIVPQTVHEALRQDEEMIRYVTKHLL</sequence>
<dbReference type="Pfam" id="PF06054">
    <property type="entry name" value="CoiA_nuc"/>
    <property type="match status" value="1"/>
</dbReference>
<dbReference type="PIRSF" id="PIRSF007487">
    <property type="entry name" value="Competence-induced_CoiA_bac"/>
    <property type="match status" value="1"/>
</dbReference>
<gene>
    <name evidence="4" type="ORF">N784_13965</name>
</gene>
<evidence type="ECO:0000259" key="2">
    <source>
        <dbReference type="Pfam" id="PF25164"/>
    </source>
</evidence>
<dbReference type="InterPro" id="IPR057252">
    <property type="entry name" value="CoiA_C"/>
</dbReference>
<dbReference type="Pfam" id="PF25164">
    <property type="entry name" value="CoiA_N"/>
    <property type="match status" value="1"/>
</dbReference>
<evidence type="ECO:0000259" key="3">
    <source>
        <dbReference type="Pfam" id="PF25166"/>
    </source>
</evidence>
<evidence type="ECO:0000313" key="4">
    <source>
        <dbReference type="EMBL" id="KGX87809.1"/>
    </source>
</evidence>
<proteinExistence type="predicted"/>
<keyword evidence="5" id="KW-1185">Reference proteome</keyword>
<evidence type="ECO:0000259" key="1">
    <source>
        <dbReference type="Pfam" id="PF06054"/>
    </source>
</evidence>
<dbReference type="InterPro" id="IPR010330">
    <property type="entry name" value="CoiA_nuc"/>
</dbReference>
<evidence type="ECO:0008006" key="6">
    <source>
        <dbReference type="Google" id="ProtNLM"/>
    </source>
</evidence>
<feature type="domain" description="Competence protein CoiA-like N-terminal" evidence="2">
    <location>
        <begin position="14"/>
        <end position="61"/>
    </location>
</feature>
<dbReference type="EMBL" id="AVPG01000005">
    <property type="protein sequence ID" value="KGX87809.1"/>
    <property type="molecule type" value="Genomic_DNA"/>
</dbReference>